<organism evidence="1 2">
    <name type="scientific">Chryseobacterium candidae</name>
    <dbReference type="NCBI Taxonomy" id="1978493"/>
    <lineage>
        <taxon>Bacteria</taxon>
        <taxon>Pseudomonadati</taxon>
        <taxon>Bacteroidota</taxon>
        <taxon>Flavobacteriia</taxon>
        <taxon>Flavobacteriales</taxon>
        <taxon>Weeksellaceae</taxon>
        <taxon>Chryseobacterium group</taxon>
        <taxon>Chryseobacterium</taxon>
    </lineage>
</organism>
<dbReference type="Gene3D" id="3.90.210.10">
    <property type="entry name" value="Heat-Labile Enterotoxin, subunit A"/>
    <property type="match status" value="1"/>
</dbReference>
<accession>A0ABY2R5B4</accession>
<gene>
    <name evidence="1" type="ORF">EK417_16225</name>
</gene>
<protein>
    <submittedName>
        <fullName evidence="1">Uncharacterized protein</fullName>
    </submittedName>
</protein>
<dbReference type="RefSeq" id="WP_136522742.1">
    <property type="nucleotide sequence ID" value="NZ_SDLV01000031.1"/>
</dbReference>
<dbReference type="Proteomes" id="UP000306038">
    <property type="component" value="Unassembled WGS sequence"/>
</dbReference>
<comment type="caution">
    <text evidence="1">The sequence shown here is derived from an EMBL/GenBank/DDBJ whole genome shotgun (WGS) entry which is preliminary data.</text>
</comment>
<reference evidence="1 2" key="1">
    <citation type="submission" date="2019-01" db="EMBL/GenBank/DDBJ databases">
        <authorList>
            <person name="B I."/>
            <person name="Ch S."/>
            <person name="Ch V.R."/>
        </authorList>
    </citation>
    <scope>NUCLEOTIDE SEQUENCE [LARGE SCALE GENOMIC DNA]</scope>
    <source>
        <strain evidence="1 2">JC507</strain>
    </source>
</reference>
<dbReference type="Pfam" id="PF02917">
    <property type="entry name" value="Pertussis_S1"/>
    <property type="match status" value="1"/>
</dbReference>
<proteinExistence type="predicted"/>
<evidence type="ECO:0000313" key="1">
    <source>
        <dbReference type="EMBL" id="THV57561.1"/>
    </source>
</evidence>
<sequence length="75" mass="8242">MVKEKHNVSLSNEHLNTNIEIPEVVFRIDSRSPYDGGNNPGIFNEGFTAKGTDYNLTNHVLGGNNRNANNLGSDI</sequence>
<name>A0ABY2R5B4_9FLAO</name>
<evidence type="ECO:0000313" key="2">
    <source>
        <dbReference type="Proteomes" id="UP000306038"/>
    </source>
</evidence>
<dbReference type="EMBL" id="SDLV01000031">
    <property type="protein sequence ID" value="THV57561.1"/>
    <property type="molecule type" value="Genomic_DNA"/>
</dbReference>
<dbReference type="InterPro" id="IPR003898">
    <property type="entry name" value="Borpert_toxA"/>
</dbReference>
<keyword evidence="2" id="KW-1185">Reference proteome</keyword>